<dbReference type="InterPro" id="IPR001029">
    <property type="entry name" value="Flagellin_N"/>
</dbReference>
<dbReference type="GO" id="GO:0009424">
    <property type="term" value="C:bacterial-type flagellum hook"/>
    <property type="evidence" value="ECO:0007669"/>
    <property type="project" value="InterPro"/>
</dbReference>
<evidence type="ECO:0000256" key="3">
    <source>
        <dbReference type="ARBA" id="ARBA00005709"/>
    </source>
</evidence>
<dbReference type="Gene3D" id="1.20.1330.10">
    <property type="entry name" value="f41 fragment of flagellin, N-terminal domain"/>
    <property type="match status" value="1"/>
</dbReference>
<dbReference type="AlphaFoldDB" id="A0A5B8CSS3"/>
<evidence type="ECO:0000256" key="4">
    <source>
        <dbReference type="ARBA" id="ARBA00023143"/>
    </source>
</evidence>
<dbReference type="RefSeq" id="WP_140003654.1">
    <property type="nucleotide sequence ID" value="NZ_CP040946.1"/>
</dbReference>
<reference evidence="7" key="1">
    <citation type="journal article" date="2019" name="ISME J.">
        <title>Evolution in action: habitat transition from sediment to the pelagial leads to genome streamlining in Methylophilaceae.</title>
        <authorList>
            <person name="Salcher M."/>
            <person name="Schaefle D."/>
            <person name="Kaspar M."/>
            <person name="Neuenschwander S.M."/>
            <person name="Ghai R."/>
        </authorList>
    </citation>
    <scope>NUCLEOTIDE SEQUENCE [LARGE SCALE GENOMIC DNA]</scope>
    <source>
        <strain evidence="7">MMS-M-51</strain>
    </source>
</reference>
<evidence type="ECO:0000313" key="7">
    <source>
        <dbReference type="Proteomes" id="UP000311008"/>
    </source>
</evidence>
<comment type="similarity">
    <text evidence="3">Belongs to the bacterial flagellin family.</text>
</comment>
<keyword evidence="6" id="KW-0966">Cell projection</keyword>
<accession>A0A5B8CSS3</accession>
<dbReference type="NCBIfam" id="TIGR02550">
    <property type="entry name" value="flagell_flgL"/>
    <property type="match status" value="1"/>
</dbReference>
<evidence type="ECO:0000256" key="2">
    <source>
        <dbReference type="ARBA" id="ARBA00004613"/>
    </source>
</evidence>
<dbReference type="PANTHER" id="PTHR42792">
    <property type="entry name" value="FLAGELLIN"/>
    <property type="match status" value="1"/>
</dbReference>
<dbReference type="Proteomes" id="UP000311008">
    <property type="component" value="Chromosome"/>
</dbReference>
<dbReference type="Pfam" id="PF00669">
    <property type="entry name" value="Flagellin_N"/>
    <property type="match status" value="1"/>
</dbReference>
<evidence type="ECO:0000313" key="6">
    <source>
        <dbReference type="EMBL" id="QDC44323.1"/>
    </source>
</evidence>
<comment type="subcellular location">
    <subcellularLocation>
        <location evidence="1">Bacterial flagellum</location>
    </subcellularLocation>
    <subcellularLocation>
        <location evidence="2">Secreted</location>
    </subcellularLocation>
</comment>
<dbReference type="SUPFAM" id="SSF64518">
    <property type="entry name" value="Phase 1 flagellin"/>
    <property type="match status" value="1"/>
</dbReference>
<name>A0A5B8CSS3_9PROT</name>
<sequence length="301" mass="32379">MRISTNTIYQSGTNQLMNLQSDLNKLSIQTATGKRVNSPADDPVAAARILELNTAKDQNANYMNARKTAETLLQTYEANLTSVTDTVQSIQSTLIAAGNGSYTDTERAKLANELQGNLDTLKGLANTKDSQGNYLYAGYASTTVPFDANYDFVANSSRTKLQIDVQSQLPVTFTGDQVFGTNGDNVFNTLQDMITLLKTPITDSTTQAAFSSGLGDSITKMQGSLNKVLDARSEIGSNLNLLDTLNTTGDSLDLQYDASISTLQDLDYAQALSDISKKTTILQAAQKAFVATSNISLFSLI</sequence>
<evidence type="ECO:0000256" key="1">
    <source>
        <dbReference type="ARBA" id="ARBA00004365"/>
    </source>
</evidence>
<organism evidence="6 7">
    <name type="scientific">Methylophilus medardicus</name>
    <dbReference type="NCBI Taxonomy" id="2588534"/>
    <lineage>
        <taxon>Bacteria</taxon>
        <taxon>Pseudomonadati</taxon>
        <taxon>Pseudomonadota</taxon>
        <taxon>Betaproteobacteria</taxon>
        <taxon>Nitrosomonadales</taxon>
        <taxon>Methylophilaceae</taxon>
        <taxon>Methylophilus</taxon>
    </lineage>
</organism>
<dbReference type="GO" id="GO:0071973">
    <property type="term" value="P:bacterial-type flagellum-dependent cell motility"/>
    <property type="evidence" value="ECO:0007669"/>
    <property type="project" value="InterPro"/>
</dbReference>
<dbReference type="InterPro" id="IPR001492">
    <property type="entry name" value="Flagellin"/>
</dbReference>
<dbReference type="GO" id="GO:0005576">
    <property type="term" value="C:extracellular region"/>
    <property type="evidence" value="ECO:0007669"/>
    <property type="project" value="UniProtKB-SubCell"/>
</dbReference>
<dbReference type="PANTHER" id="PTHR42792:SF1">
    <property type="entry name" value="FLAGELLAR HOOK-ASSOCIATED PROTEIN 3"/>
    <property type="match status" value="1"/>
</dbReference>
<dbReference type="GO" id="GO:0005198">
    <property type="term" value="F:structural molecule activity"/>
    <property type="evidence" value="ECO:0007669"/>
    <property type="project" value="InterPro"/>
</dbReference>
<proteinExistence type="inferred from homology"/>
<evidence type="ECO:0000259" key="5">
    <source>
        <dbReference type="Pfam" id="PF00669"/>
    </source>
</evidence>
<protein>
    <submittedName>
        <fullName evidence="6">Flagellar hook-associated protein 3</fullName>
    </submittedName>
</protein>
<dbReference type="OrthoDB" id="9768249at2"/>
<gene>
    <name evidence="6" type="primary">flgL</name>
    <name evidence="6" type="ORF">FIU01_07160</name>
</gene>
<keyword evidence="6" id="KW-0282">Flagellum</keyword>
<dbReference type="EMBL" id="CP040946">
    <property type="protein sequence ID" value="QDC44323.1"/>
    <property type="molecule type" value="Genomic_DNA"/>
</dbReference>
<keyword evidence="4" id="KW-0975">Bacterial flagellum</keyword>
<keyword evidence="6" id="KW-0969">Cilium</keyword>
<feature type="domain" description="Flagellin N-terminal" evidence="5">
    <location>
        <begin position="3"/>
        <end position="139"/>
    </location>
</feature>
<keyword evidence="7" id="KW-1185">Reference proteome</keyword>
<dbReference type="KEGG" id="mmec:FIU01_07160"/>
<dbReference type="InterPro" id="IPR013384">
    <property type="entry name" value="Flagell_FlgL"/>
</dbReference>